<comment type="catalytic activity">
    <reaction evidence="1">
        <text>ATP + protein L-histidine = ADP + protein N-phospho-L-histidine.</text>
        <dbReference type="EC" id="2.7.13.3"/>
    </reaction>
</comment>
<keyword evidence="7" id="KW-0472">Membrane</keyword>
<keyword evidence="5 9" id="KW-0418">Kinase</keyword>
<dbReference type="Proteomes" id="UP001570511">
    <property type="component" value="Unassembled WGS sequence"/>
</dbReference>
<evidence type="ECO:0000313" key="9">
    <source>
        <dbReference type="EMBL" id="MFA1612353.1"/>
    </source>
</evidence>
<evidence type="ECO:0000256" key="2">
    <source>
        <dbReference type="ARBA" id="ARBA00012438"/>
    </source>
</evidence>
<proteinExistence type="predicted"/>
<protein>
    <recommendedName>
        <fullName evidence="2">histidine kinase</fullName>
        <ecNumber evidence="2">2.7.13.3</ecNumber>
    </recommendedName>
</protein>
<keyword evidence="10" id="KW-1185">Reference proteome</keyword>
<evidence type="ECO:0000256" key="5">
    <source>
        <dbReference type="ARBA" id="ARBA00022777"/>
    </source>
</evidence>
<dbReference type="SUPFAM" id="SSF55874">
    <property type="entry name" value="ATPase domain of HSP90 chaperone/DNA topoisomerase II/histidine kinase"/>
    <property type="match status" value="1"/>
</dbReference>
<dbReference type="GO" id="GO:0005524">
    <property type="term" value="F:ATP binding"/>
    <property type="evidence" value="ECO:0007669"/>
    <property type="project" value="UniProtKB-KW"/>
</dbReference>
<dbReference type="InterPro" id="IPR050980">
    <property type="entry name" value="2C_sensor_his_kinase"/>
</dbReference>
<dbReference type="Pfam" id="PF02518">
    <property type="entry name" value="HATPase_c"/>
    <property type="match status" value="1"/>
</dbReference>
<feature type="transmembrane region" description="Helical" evidence="7">
    <location>
        <begin position="57"/>
        <end position="75"/>
    </location>
</feature>
<feature type="transmembrane region" description="Helical" evidence="7">
    <location>
        <begin position="25"/>
        <end position="45"/>
    </location>
</feature>
<dbReference type="InterPro" id="IPR003594">
    <property type="entry name" value="HATPase_dom"/>
</dbReference>
<dbReference type="PROSITE" id="PS50109">
    <property type="entry name" value="HIS_KIN"/>
    <property type="match status" value="1"/>
</dbReference>
<feature type="domain" description="Histidine kinase" evidence="8">
    <location>
        <begin position="171"/>
        <end position="374"/>
    </location>
</feature>
<dbReference type="EMBL" id="JBGNYA010000001">
    <property type="protein sequence ID" value="MFA1612353.1"/>
    <property type="molecule type" value="Genomic_DNA"/>
</dbReference>
<sequence length="374" mass="40578">MSTDTPEGTGGRLPRLARAAQYRPPLLLVAGWGALTGVALSQAVVDPEPPAVQVFEIGVPLLLLLPIGYAVRYVGGSERATERQSRILLVASLFAVIGAGVVFLTYLSALADGVRFHELLFPILTGAATGASVGSLAGVNYDQVRETRAELEAELRRGRRLNQRLTVVNRVLRHNVRNTLALVFGLLDQVLDGADDTEDTARLRRARSALETLHSNTENALHVEHLWDRETETVLTDLEPMLATACERVREEAPAATIDVSAPSSVRVRAHPLLPVALEEILENAVEHNDAEALTVEVVVTRDNEWATITVADDGNGIPESEIESLGLDEETPLQHTSGVGLWVIKWVAEASDGDWAIRSTDDGTTVELRIPRE</sequence>
<accession>A0ABD5MIQ9</accession>
<feature type="transmembrane region" description="Helical" evidence="7">
    <location>
        <begin position="87"/>
        <end position="107"/>
    </location>
</feature>
<dbReference type="InterPro" id="IPR004358">
    <property type="entry name" value="Sig_transdc_His_kin-like_C"/>
</dbReference>
<evidence type="ECO:0000259" key="8">
    <source>
        <dbReference type="PROSITE" id="PS50109"/>
    </source>
</evidence>
<evidence type="ECO:0000256" key="1">
    <source>
        <dbReference type="ARBA" id="ARBA00000085"/>
    </source>
</evidence>
<gene>
    <name evidence="9" type="ORF">OS889_15260</name>
</gene>
<organism evidence="9 10">
    <name type="scientific">Halobellus rubicundus</name>
    <dbReference type="NCBI Taxonomy" id="2996466"/>
    <lineage>
        <taxon>Archaea</taxon>
        <taxon>Methanobacteriati</taxon>
        <taxon>Methanobacteriota</taxon>
        <taxon>Stenosarchaea group</taxon>
        <taxon>Halobacteria</taxon>
        <taxon>Halobacteriales</taxon>
        <taxon>Haloferacaceae</taxon>
        <taxon>Halobellus</taxon>
    </lineage>
</organism>
<feature type="transmembrane region" description="Helical" evidence="7">
    <location>
        <begin position="119"/>
        <end position="139"/>
    </location>
</feature>
<dbReference type="Gene3D" id="3.30.565.10">
    <property type="entry name" value="Histidine kinase-like ATPase, C-terminal domain"/>
    <property type="match status" value="1"/>
</dbReference>
<dbReference type="PRINTS" id="PR00344">
    <property type="entry name" value="BCTRLSENSOR"/>
</dbReference>
<keyword evidence="6" id="KW-0067">ATP-binding</keyword>
<dbReference type="GO" id="GO:0004673">
    <property type="term" value="F:protein histidine kinase activity"/>
    <property type="evidence" value="ECO:0007669"/>
    <property type="project" value="UniProtKB-EC"/>
</dbReference>
<dbReference type="CDD" id="cd00075">
    <property type="entry name" value="HATPase"/>
    <property type="match status" value="1"/>
</dbReference>
<comment type="caution">
    <text evidence="9">The sequence shown here is derived from an EMBL/GenBank/DDBJ whole genome shotgun (WGS) entry which is preliminary data.</text>
</comment>
<dbReference type="EC" id="2.7.13.3" evidence="2"/>
<evidence type="ECO:0000256" key="6">
    <source>
        <dbReference type="ARBA" id="ARBA00022840"/>
    </source>
</evidence>
<keyword evidence="7" id="KW-0812">Transmembrane</keyword>
<keyword evidence="4" id="KW-0547">Nucleotide-binding</keyword>
<evidence type="ECO:0000256" key="4">
    <source>
        <dbReference type="ARBA" id="ARBA00022741"/>
    </source>
</evidence>
<dbReference type="AlphaFoldDB" id="A0ABD5MIQ9"/>
<dbReference type="InterPro" id="IPR036890">
    <property type="entry name" value="HATPase_C_sf"/>
</dbReference>
<dbReference type="InterPro" id="IPR005467">
    <property type="entry name" value="His_kinase_dom"/>
</dbReference>
<reference evidence="9 10" key="1">
    <citation type="submission" date="2024-08" db="EMBL/GenBank/DDBJ databases">
        <title>Halobellus sp. MBLA0158 whole genome sequence.</title>
        <authorList>
            <person name="Hwang C.Y."/>
            <person name="Cho E.-S."/>
            <person name="Seo M.-J."/>
        </authorList>
    </citation>
    <scope>NUCLEOTIDE SEQUENCE [LARGE SCALE GENOMIC DNA]</scope>
    <source>
        <strain evidence="9 10">MBLA0158</strain>
    </source>
</reference>
<name>A0ABD5MIQ9_9EURY</name>
<evidence type="ECO:0000256" key="3">
    <source>
        <dbReference type="ARBA" id="ARBA00022679"/>
    </source>
</evidence>
<keyword evidence="3" id="KW-0808">Transferase</keyword>
<evidence type="ECO:0000256" key="7">
    <source>
        <dbReference type="SAM" id="Phobius"/>
    </source>
</evidence>
<dbReference type="SMART" id="SM00387">
    <property type="entry name" value="HATPase_c"/>
    <property type="match status" value="1"/>
</dbReference>
<evidence type="ECO:0000313" key="10">
    <source>
        <dbReference type="Proteomes" id="UP001570511"/>
    </source>
</evidence>
<dbReference type="PANTHER" id="PTHR44936:SF10">
    <property type="entry name" value="SENSOR PROTEIN RSTB"/>
    <property type="match status" value="1"/>
</dbReference>
<dbReference type="PANTHER" id="PTHR44936">
    <property type="entry name" value="SENSOR PROTEIN CREC"/>
    <property type="match status" value="1"/>
</dbReference>
<dbReference type="RefSeq" id="WP_372391244.1">
    <property type="nucleotide sequence ID" value="NZ_JBGNYA010000001.1"/>
</dbReference>
<keyword evidence="7" id="KW-1133">Transmembrane helix</keyword>